<sequence length="236" mass="26718">MRRSIWLFNIMAIIFGGIVTWCLLMSFSPNVGNGPIAPRSVCRHRLQDISLALENYHDKYGSFPPAWVADENGKRLYSWRVLILPFLDHRPIYDLIHLDEPWDSPHNMQYLQADLTIFKCPDNEHGPATTNYVAVLSEHGPWRGAEAVSKDELGELPDGAIWVVEQHGEKIHWAEPRDLDLATLPLHMNDDSGHGIGSPHDGGANVSLLKNGRVEFLEDSMSPGELWKRLELSPER</sequence>
<proteinExistence type="predicted"/>
<accession>A0A517ZHW4</accession>
<keyword evidence="4" id="KW-1185">Reference proteome</keyword>
<dbReference type="Pfam" id="PF07596">
    <property type="entry name" value="SBP_bac_10"/>
    <property type="match status" value="1"/>
</dbReference>
<name>A0A517ZHW4_9PLAN</name>
<dbReference type="RefSeq" id="WP_145374097.1">
    <property type="nucleotide sequence ID" value="NZ_CP036276.1"/>
</dbReference>
<keyword evidence="1" id="KW-0812">Transmembrane</keyword>
<feature type="transmembrane region" description="Helical" evidence="1">
    <location>
        <begin position="7"/>
        <end position="27"/>
    </location>
</feature>
<organism evidence="3 4">
    <name type="scientific">Symmachiella dynata</name>
    <dbReference type="NCBI Taxonomy" id="2527995"/>
    <lineage>
        <taxon>Bacteria</taxon>
        <taxon>Pseudomonadati</taxon>
        <taxon>Planctomycetota</taxon>
        <taxon>Planctomycetia</taxon>
        <taxon>Planctomycetales</taxon>
        <taxon>Planctomycetaceae</taxon>
        <taxon>Symmachiella</taxon>
    </lineage>
</organism>
<dbReference type="Proteomes" id="UP000319383">
    <property type="component" value="Chromosome"/>
</dbReference>
<feature type="domain" description="DUF1559" evidence="2">
    <location>
        <begin position="39"/>
        <end position="130"/>
    </location>
</feature>
<dbReference type="InterPro" id="IPR011453">
    <property type="entry name" value="DUF1559"/>
</dbReference>
<evidence type="ECO:0000256" key="1">
    <source>
        <dbReference type="SAM" id="Phobius"/>
    </source>
</evidence>
<evidence type="ECO:0000259" key="2">
    <source>
        <dbReference type="Pfam" id="PF07596"/>
    </source>
</evidence>
<dbReference type="PANTHER" id="PTHR30093:SF2">
    <property type="entry name" value="TYPE II SECRETION SYSTEM PROTEIN H"/>
    <property type="match status" value="1"/>
</dbReference>
<dbReference type="AlphaFoldDB" id="A0A517ZHW4"/>
<dbReference type="EMBL" id="CP036276">
    <property type="protein sequence ID" value="QDU42070.1"/>
    <property type="molecule type" value="Genomic_DNA"/>
</dbReference>
<evidence type="ECO:0000313" key="3">
    <source>
        <dbReference type="EMBL" id="QDU42070.1"/>
    </source>
</evidence>
<protein>
    <recommendedName>
        <fullName evidence="2">DUF1559 domain-containing protein</fullName>
    </recommendedName>
</protein>
<keyword evidence="1" id="KW-0472">Membrane</keyword>
<keyword evidence="1" id="KW-1133">Transmembrane helix</keyword>
<dbReference type="PANTHER" id="PTHR30093">
    <property type="entry name" value="GENERAL SECRETION PATHWAY PROTEIN G"/>
    <property type="match status" value="1"/>
</dbReference>
<reference evidence="3 4" key="1">
    <citation type="submission" date="2019-02" db="EMBL/GenBank/DDBJ databases">
        <title>Deep-cultivation of Planctomycetes and their phenomic and genomic characterization uncovers novel biology.</title>
        <authorList>
            <person name="Wiegand S."/>
            <person name="Jogler M."/>
            <person name="Boedeker C."/>
            <person name="Pinto D."/>
            <person name="Vollmers J."/>
            <person name="Rivas-Marin E."/>
            <person name="Kohn T."/>
            <person name="Peeters S.H."/>
            <person name="Heuer A."/>
            <person name="Rast P."/>
            <person name="Oberbeckmann S."/>
            <person name="Bunk B."/>
            <person name="Jeske O."/>
            <person name="Meyerdierks A."/>
            <person name="Storesund J.E."/>
            <person name="Kallscheuer N."/>
            <person name="Luecker S."/>
            <person name="Lage O.M."/>
            <person name="Pohl T."/>
            <person name="Merkel B.J."/>
            <person name="Hornburger P."/>
            <person name="Mueller R.-W."/>
            <person name="Bruemmer F."/>
            <person name="Labrenz M."/>
            <person name="Spormann A.M."/>
            <person name="Op den Camp H."/>
            <person name="Overmann J."/>
            <person name="Amann R."/>
            <person name="Jetten M.S.M."/>
            <person name="Mascher T."/>
            <person name="Medema M.H."/>
            <person name="Devos D.P."/>
            <person name="Kaster A.-K."/>
            <person name="Ovreas L."/>
            <person name="Rohde M."/>
            <person name="Galperin M.Y."/>
            <person name="Jogler C."/>
        </authorList>
    </citation>
    <scope>NUCLEOTIDE SEQUENCE [LARGE SCALE GENOMIC DNA]</scope>
    <source>
        <strain evidence="3 4">Mal52</strain>
    </source>
</reference>
<gene>
    <name evidence="3" type="ORF">Mal52_05250</name>
</gene>
<evidence type="ECO:0000313" key="4">
    <source>
        <dbReference type="Proteomes" id="UP000319383"/>
    </source>
</evidence>
<dbReference type="KEGG" id="sdyn:Mal52_05250"/>